<proteinExistence type="predicted"/>
<organism evidence="1">
    <name type="scientific">Strombidium rassoulzadegani</name>
    <dbReference type="NCBI Taxonomy" id="1082188"/>
    <lineage>
        <taxon>Eukaryota</taxon>
        <taxon>Sar</taxon>
        <taxon>Alveolata</taxon>
        <taxon>Ciliophora</taxon>
        <taxon>Intramacronucleata</taxon>
        <taxon>Spirotrichea</taxon>
        <taxon>Oligotrichia</taxon>
        <taxon>Strombidiidae</taxon>
        <taxon>Strombidium</taxon>
    </lineage>
</organism>
<name>A0A7S3FZ94_9SPIT</name>
<dbReference type="AlphaFoldDB" id="A0A7S3FZ94"/>
<accession>A0A7S3FZ94</accession>
<reference evidence="1" key="1">
    <citation type="submission" date="2021-01" db="EMBL/GenBank/DDBJ databases">
        <authorList>
            <person name="Corre E."/>
            <person name="Pelletier E."/>
            <person name="Niang G."/>
            <person name="Scheremetjew M."/>
            <person name="Finn R."/>
            <person name="Kale V."/>
            <person name="Holt S."/>
            <person name="Cochrane G."/>
            <person name="Meng A."/>
            <person name="Brown T."/>
            <person name="Cohen L."/>
        </authorList>
    </citation>
    <scope>NUCLEOTIDE SEQUENCE</scope>
    <source>
        <strain evidence="1">Ras09</strain>
    </source>
</reference>
<sequence length="311" mass="34467">MDGIGRGEDSIFMQKSPPFVRLVVVSSAAMLAQVVPVILVEEFLEHLGMLGVLELPFLVHLVLVFVDEDLLPHELNEAILVLVGSNGGDEIFVLAVDDALDPALHPLSPVEVSQVVDDGDVVDVFAALRVEYMPLLRHLVVLYQTLGPRVVHNLVVLEYHGRRTPVLKVVGVVVSQLNHQEHGVVEQIDATEEERISLNDSVDSIDVFFLELENALLVLAILLAEDEVLVLESLILPLLDHSVDHAAFQVISELLVVLVLGRIRHEDEVDWLDALHLNLVDSVDPRQKRPFHILKALCSHVLGPPWHCSTM</sequence>
<protein>
    <submittedName>
        <fullName evidence="1">Uncharacterized protein</fullName>
    </submittedName>
</protein>
<gene>
    <name evidence="1" type="ORF">SRAS04492_LOCUS6783</name>
</gene>
<evidence type="ECO:0000313" key="1">
    <source>
        <dbReference type="EMBL" id="CAE0234976.1"/>
    </source>
</evidence>
<dbReference type="EMBL" id="HBIA01013383">
    <property type="protein sequence ID" value="CAE0234976.1"/>
    <property type="molecule type" value="Transcribed_RNA"/>
</dbReference>